<dbReference type="PROSITE" id="PS51212">
    <property type="entry name" value="WSC"/>
    <property type="match status" value="1"/>
</dbReference>
<feature type="signal peptide" evidence="1">
    <location>
        <begin position="1"/>
        <end position="18"/>
    </location>
</feature>
<evidence type="ECO:0000313" key="3">
    <source>
        <dbReference type="EMBL" id="KAK8849211.1"/>
    </source>
</evidence>
<sequence length="104" mass="10773">MKSFTAIAILGACSVAQAYTYVGCSSTAVSSFSTTGQFMSYGQCEYECKKQCGAVAMAISGTVCHCGKLPAQSDLVDDAKCNTPCPGYDADKCGGDNTFSVFSL</sequence>
<feature type="domain" description="WSC" evidence="2">
    <location>
        <begin position="18"/>
        <end position="104"/>
    </location>
</feature>
<feature type="chain" id="PRO_5046539578" evidence="1">
    <location>
        <begin position="19"/>
        <end position="104"/>
    </location>
</feature>
<evidence type="ECO:0000256" key="1">
    <source>
        <dbReference type="SAM" id="SignalP"/>
    </source>
</evidence>
<evidence type="ECO:0000259" key="2">
    <source>
        <dbReference type="PROSITE" id="PS51212"/>
    </source>
</evidence>
<evidence type="ECO:0000313" key="4">
    <source>
        <dbReference type="Proteomes" id="UP001390339"/>
    </source>
</evidence>
<dbReference type="SMART" id="SM00321">
    <property type="entry name" value="WSC"/>
    <property type="match status" value="1"/>
</dbReference>
<dbReference type="InterPro" id="IPR002889">
    <property type="entry name" value="WSC_carb-bd"/>
</dbReference>
<comment type="caution">
    <text evidence="3">The sequence shown here is derived from an EMBL/GenBank/DDBJ whole genome shotgun (WGS) entry which is preliminary data.</text>
</comment>
<keyword evidence="1" id="KW-0732">Signal</keyword>
<gene>
    <name evidence="3" type="ORF">PGQ11_015691</name>
</gene>
<proteinExistence type="predicted"/>
<dbReference type="Pfam" id="PF01822">
    <property type="entry name" value="WSC"/>
    <property type="match status" value="1"/>
</dbReference>
<reference evidence="3 4" key="1">
    <citation type="journal article" date="2024" name="IMA Fungus">
        <title>Apiospora arundinis, a panoply of carbohydrate-active enzymes and secondary metabolites.</title>
        <authorList>
            <person name="Sorensen T."/>
            <person name="Petersen C."/>
            <person name="Muurmann A.T."/>
            <person name="Christiansen J.V."/>
            <person name="Brundto M.L."/>
            <person name="Overgaard C.K."/>
            <person name="Boysen A.T."/>
            <person name="Wollenberg R.D."/>
            <person name="Larsen T.O."/>
            <person name="Sorensen J.L."/>
            <person name="Nielsen K.L."/>
            <person name="Sondergaard T.E."/>
        </authorList>
    </citation>
    <scope>NUCLEOTIDE SEQUENCE [LARGE SCALE GENOMIC DNA]</scope>
    <source>
        <strain evidence="3 4">AAU 773</strain>
    </source>
</reference>
<organism evidence="3 4">
    <name type="scientific">Apiospora arundinis</name>
    <dbReference type="NCBI Taxonomy" id="335852"/>
    <lineage>
        <taxon>Eukaryota</taxon>
        <taxon>Fungi</taxon>
        <taxon>Dikarya</taxon>
        <taxon>Ascomycota</taxon>
        <taxon>Pezizomycotina</taxon>
        <taxon>Sordariomycetes</taxon>
        <taxon>Xylariomycetidae</taxon>
        <taxon>Amphisphaeriales</taxon>
        <taxon>Apiosporaceae</taxon>
        <taxon>Apiospora</taxon>
    </lineage>
</organism>
<name>A0ABR2HM54_9PEZI</name>
<protein>
    <submittedName>
        <fullName evidence="3">Protein SLG1</fullName>
    </submittedName>
</protein>
<keyword evidence="4" id="KW-1185">Reference proteome</keyword>
<dbReference type="EMBL" id="JAPCWZ010000010">
    <property type="protein sequence ID" value="KAK8849211.1"/>
    <property type="molecule type" value="Genomic_DNA"/>
</dbReference>
<accession>A0ABR2HM54</accession>
<dbReference type="Proteomes" id="UP001390339">
    <property type="component" value="Unassembled WGS sequence"/>
</dbReference>